<dbReference type="InParanoid" id="D0NJM7"/>
<feature type="region of interest" description="Disordered" evidence="1">
    <location>
        <begin position="28"/>
        <end position="107"/>
    </location>
</feature>
<evidence type="ECO:0000313" key="2">
    <source>
        <dbReference type="EMBL" id="EEY59963.1"/>
    </source>
</evidence>
<dbReference type="HOGENOM" id="CLU_1997046_0_0_1"/>
<dbReference type="EMBL" id="DS028142">
    <property type="protein sequence ID" value="EEY59963.1"/>
    <property type="molecule type" value="Genomic_DNA"/>
</dbReference>
<evidence type="ECO:0000256" key="1">
    <source>
        <dbReference type="SAM" id="MobiDB-lite"/>
    </source>
</evidence>
<dbReference type="Proteomes" id="UP000006643">
    <property type="component" value="Unassembled WGS sequence"/>
</dbReference>
<keyword evidence="3" id="KW-1185">Reference proteome</keyword>
<dbReference type="GeneID" id="9472943"/>
<name>D0NJM7_PHYIT</name>
<dbReference type="RefSeq" id="XP_002900648.1">
    <property type="nucleotide sequence ID" value="XM_002900602.1"/>
</dbReference>
<feature type="compositionally biased region" description="Basic and acidic residues" evidence="1">
    <location>
        <begin position="31"/>
        <end position="41"/>
    </location>
</feature>
<gene>
    <name evidence="2" type="ORF">PITG_13123</name>
</gene>
<organism evidence="2 3">
    <name type="scientific">Phytophthora infestans (strain T30-4)</name>
    <name type="common">Potato late blight agent</name>
    <dbReference type="NCBI Taxonomy" id="403677"/>
    <lineage>
        <taxon>Eukaryota</taxon>
        <taxon>Sar</taxon>
        <taxon>Stramenopiles</taxon>
        <taxon>Oomycota</taxon>
        <taxon>Peronosporomycetes</taxon>
        <taxon>Peronosporales</taxon>
        <taxon>Peronosporaceae</taxon>
        <taxon>Phytophthora</taxon>
    </lineage>
</organism>
<protein>
    <submittedName>
        <fullName evidence="2">Uncharacterized protein</fullName>
    </submittedName>
</protein>
<dbReference type="VEuPathDB" id="FungiDB:PITG_13123"/>
<proteinExistence type="predicted"/>
<dbReference type="AlphaFoldDB" id="D0NJM7"/>
<feature type="compositionally biased region" description="Low complexity" evidence="1">
    <location>
        <begin position="69"/>
        <end position="83"/>
    </location>
</feature>
<dbReference type="KEGG" id="pif:PITG_13123"/>
<sequence length="125" mass="13506">MVVIQGRRIERRSSIKLHEYGLYWEYGYDPTHGKDENDRNADNNYGSGDSLDAAMGTGTTGHDDDGNDDLTTTGTVTNGGDYTAASGTRSATGFGPSDRRIHGQWKRNGSADEICSLDVSGGWKV</sequence>
<reference evidence="3" key="1">
    <citation type="journal article" date="2009" name="Nature">
        <title>Genome sequence and analysis of the Irish potato famine pathogen Phytophthora infestans.</title>
        <authorList>
            <consortium name="The Broad Institute Genome Sequencing Platform"/>
            <person name="Haas B.J."/>
            <person name="Kamoun S."/>
            <person name="Zody M.C."/>
            <person name="Jiang R.H."/>
            <person name="Handsaker R.E."/>
            <person name="Cano L.M."/>
            <person name="Grabherr M."/>
            <person name="Kodira C.D."/>
            <person name="Raffaele S."/>
            <person name="Torto-Alalibo T."/>
            <person name="Bozkurt T.O."/>
            <person name="Ah-Fong A.M."/>
            <person name="Alvarado L."/>
            <person name="Anderson V.L."/>
            <person name="Armstrong M.R."/>
            <person name="Avrova A."/>
            <person name="Baxter L."/>
            <person name="Beynon J."/>
            <person name="Boevink P.C."/>
            <person name="Bollmann S.R."/>
            <person name="Bos J.I."/>
            <person name="Bulone V."/>
            <person name="Cai G."/>
            <person name="Cakir C."/>
            <person name="Carrington J.C."/>
            <person name="Chawner M."/>
            <person name="Conti L."/>
            <person name="Costanzo S."/>
            <person name="Ewan R."/>
            <person name="Fahlgren N."/>
            <person name="Fischbach M.A."/>
            <person name="Fugelstad J."/>
            <person name="Gilroy E.M."/>
            <person name="Gnerre S."/>
            <person name="Green P.J."/>
            <person name="Grenville-Briggs L.J."/>
            <person name="Griffith J."/>
            <person name="Grunwald N.J."/>
            <person name="Horn K."/>
            <person name="Horner N.R."/>
            <person name="Hu C.H."/>
            <person name="Huitema E."/>
            <person name="Jeong D.H."/>
            <person name="Jones A.M."/>
            <person name="Jones J.D."/>
            <person name="Jones R.W."/>
            <person name="Karlsson E.K."/>
            <person name="Kunjeti S.G."/>
            <person name="Lamour K."/>
            <person name="Liu Z."/>
            <person name="Ma L."/>
            <person name="Maclean D."/>
            <person name="Chibucos M.C."/>
            <person name="McDonald H."/>
            <person name="McWalters J."/>
            <person name="Meijer H.J."/>
            <person name="Morgan W."/>
            <person name="Morris P.F."/>
            <person name="Munro C.A."/>
            <person name="O'Neill K."/>
            <person name="Ospina-Giraldo M."/>
            <person name="Pinzon A."/>
            <person name="Pritchard L."/>
            <person name="Ramsahoye B."/>
            <person name="Ren Q."/>
            <person name="Restrepo S."/>
            <person name="Roy S."/>
            <person name="Sadanandom A."/>
            <person name="Savidor A."/>
            <person name="Schornack S."/>
            <person name="Schwartz D.C."/>
            <person name="Schumann U.D."/>
            <person name="Schwessinger B."/>
            <person name="Seyer L."/>
            <person name="Sharpe T."/>
            <person name="Silvar C."/>
            <person name="Song J."/>
            <person name="Studholme D.J."/>
            <person name="Sykes S."/>
            <person name="Thines M."/>
            <person name="van de Vondervoort P.J."/>
            <person name="Phuntumart V."/>
            <person name="Wawra S."/>
            <person name="Weide R."/>
            <person name="Win J."/>
            <person name="Young C."/>
            <person name="Zhou S."/>
            <person name="Fry W."/>
            <person name="Meyers B.C."/>
            <person name="van West P."/>
            <person name="Ristaino J."/>
            <person name="Govers F."/>
            <person name="Birch P.R."/>
            <person name="Whisson S.C."/>
            <person name="Judelson H.S."/>
            <person name="Nusbaum C."/>
        </authorList>
    </citation>
    <scope>NUCLEOTIDE SEQUENCE [LARGE SCALE GENOMIC DNA]</scope>
    <source>
        <strain evidence="3">T30-4</strain>
    </source>
</reference>
<evidence type="ECO:0000313" key="3">
    <source>
        <dbReference type="Proteomes" id="UP000006643"/>
    </source>
</evidence>
<accession>D0NJM7</accession>